<dbReference type="CDD" id="cd04301">
    <property type="entry name" value="NAT_SF"/>
    <property type="match status" value="1"/>
</dbReference>
<feature type="domain" description="N-acetyltransferase" evidence="3">
    <location>
        <begin position="9"/>
        <end position="179"/>
    </location>
</feature>
<dbReference type="OrthoDB" id="3389160at2"/>
<proteinExistence type="predicted"/>
<keyword evidence="2" id="KW-0012">Acyltransferase</keyword>
<organism evidence="4 5">
    <name type="scientific">Actinoallomurus bryophytorum</name>
    <dbReference type="NCBI Taxonomy" id="1490222"/>
    <lineage>
        <taxon>Bacteria</taxon>
        <taxon>Bacillati</taxon>
        <taxon>Actinomycetota</taxon>
        <taxon>Actinomycetes</taxon>
        <taxon>Streptosporangiales</taxon>
        <taxon>Thermomonosporaceae</taxon>
        <taxon>Actinoallomurus</taxon>
    </lineage>
</organism>
<dbReference type="Proteomes" id="UP000316096">
    <property type="component" value="Unassembled WGS sequence"/>
</dbReference>
<dbReference type="PROSITE" id="PS51186">
    <property type="entry name" value="GNAT"/>
    <property type="match status" value="1"/>
</dbReference>
<reference evidence="4 5" key="1">
    <citation type="submission" date="2019-06" db="EMBL/GenBank/DDBJ databases">
        <title>Sequencing the genomes of 1000 actinobacteria strains.</title>
        <authorList>
            <person name="Klenk H.-P."/>
        </authorList>
    </citation>
    <scope>NUCLEOTIDE SEQUENCE [LARGE SCALE GENOMIC DNA]</scope>
    <source>
        <strain evidence="4 5">DSM 102200</strain>
    </source>
</reference>
<keyword evidence="1 4" id="KW-0808">Transferase</keyword>
<comment type="caution">
    <text evidence="4">The sequence shown here is derived from an EMBL/GenBank/DDBJ whole genome shotgun (WGS) entry which is preliminary data.</text>
</comment>
<sequence>MSAVTSGGVTITRLSADALRDHIEGLAALLAESVAGGSSLGFLMPFDHDAAAAWWRTRQAAMADGGLLVWAAGGPGGVTGTVSLALESKPNGRHRGEIVKLMVRSDARGRGLARALLATAEDAALRAGVTLLLLDTATGSAADHLYGATGWTRYGIVPGYAADPAGSLEDCSFYYKNLL</sequence>
<evidence type="ECO:0000256" key="1">
    <source>
        <dbReference type="ARBA" id="ARBA00022679"/>
    </source>
</evidence>
<dbReference type="Gene3D" id="3.40.630.30">
    <property type="match status" value="1"/>
</dbReference>
<dbReference type="InterPro" id="IPR000182">
    <property type="entry name" value="GNAT_dom"/>
</dbReference>
<dbReference type="EMBL" id="VFOZ01000001">
    <property type="protein sequence ID" value="TQL96446.1"/>
    <property type="molecule type" value="Genomic_DNA"/>
</dbReference>
<dbReference type="AlphaFoldDB" id="A0A543CH73"/>
<dbReference type="GO" id="GO:0016747">
    <property type="term" value="F:acyltransferase activity, transferring groups other than amino-acyl groups"/>
    <property type="evidence" value="ECO:0007669"/>
    <property type="project" value="InterPro"/>
</dbReference>
<dbReference type="Pfam" id="PF00583">
    <property type="entry name" value="Acetyltransf_1"/>
    <property type="match status" value="1"/>
</dbReference>
<gene>
    <name evidence="4" type="ORF">FB559_1974</name>
</gene>
<dbReference type="RefSeq" id="WP_141955300.1">
    <property type="nucleotide sequence ID" value="NZ_VFOZ01000001.1"/>
</dbReference>
<dbReference type="SUPFAM" id="SSF55729">
    <property type="entry name" value="Acyl-CoA N-acyltransferases (Nat)"/>
    <property type="match status" value="1"/>
</dbReference>
<evidence type="ECO:0000256" key="2">
    <source>
        <dbReference type="ARBA" id="ARBA00023315"/>
    </source>
</evidence>
<dbReference type="PANTHER" id="PTHR43877">
    <property type="entry name" value="AMINOALKYLPHOSPHONATE N-ACETYLTRANSFERASE-RELATED-RELATED"/>
    <property type="match status" value="1"/>
</dbReference>
<dbReference type="InterPro" id="IPR050832">
    <property type="entry name" value="Bact_Acetyltransf"/>
</dbReference>
<dbReference type="InterPro" id="IPR016181">
    <property type="entry name" value="Acyl_CoA_acyltransferase"/>
</dbReference>
<protein>
    <submittedName>
        <fullName evidence="4">Acetyltransferase (GNAT) family protein</fullName>
    </submittedName>
</protein>
<evidence type="ECO:0000313" key="5">
    <source>
        <dbReference type="Proteomes" id="UP000316096"/>
    </source>
</evidence>
<evidence type="ECO:0000259" key="3">
    <source>
        <dbReference type="PROSITE" id="PS51186"/>
    </source>
</evidence>
<name>A0A543CH73_9ACTN</name>
<accession>A0A543CH73</accession>
<evidence type="ECO:0000313" key="4">
    <source>
        <dbReference type="EMBL" id="TQL96446.1"/>
    </source>
</evidence>
<keyword evidence="5" id="KW-1185">Reference proteome</keyword>